<dbReference type="PRINTS" id="PR01002">
    <property type="entry name" value="FLGFLGJ"/>
</dbReference>
<comment type="caution">
    <text evidence="5">The sequence shown here is derived from an EMBL/GenBank/DDBJ whole genome shotgun (WGS) entry which is preliminary data.</text>
</comment>
<dbReference type="AlphaFoldDB" id="A0A1E5H3S3"/>
<keyword evidence="3" id="KW-0812">Transmembrane</keyword>
<keyword evidence="3" id="KW-1133">Transmembrane helix</keyword>
<keyword evidence="2" id="KW-0378">Hydrolase</keyword>
<dbReference type="GO" id="GO:0004040">
    <property type="term" value="F:amidase activity"/>
    <property type="evidence" value="ECO:0007669"/>
    <property type="project" value="InterPro"/>
</dbReference>
<evidence type="ECO:0000256" key="2">
    <source>
        <dbReference type="ARBA" id="ARBA00022801"/>
    </source>
</evidence>
<reference evidence="6" key="1">
    <citation type="submission" date="2016-09" db="EMBL/GenBank/DDBJ databases">
        <authorList>
            <person name="Gulvik C.A."/>
        </authorList>
    </citation>
    <scope>NUCLEOTIDE SEQUENCE [LARGE SCALE GENOMIC DNA]</scope>
    <source>
        <strain evidence="6">LMG 26306</strain>
    </source>
</reference>
<comment type="similarity">
    <text evidence="1">Belongs to the glycosyl hydrolase 73 family.</text>
</comment>
<name>A0A1E5H3S3_9ENTE</name>
<keyword evidence="6" id="KW-1185">Reference proteome</keyword>
<feature type="transmembrane region" description="Helical" evidence="3">
    <location>
        <begin position="12"/>
        <end position="29"/>
    </location>
</feature>
<dbReference type="PATRIC" id="fig|903983.4.peg.1817"/>
<keyword evidence="5" id="KW-0418">Kinase</keyword>
<dbReference type="STRING" id="903983.BCR23_02375"/>
<proteinExistence type="inferred from homology"/>
<dbReference type="OrthoDB" id="977752at2"/>
<dbReference type="GO" id="GO:0016301">
    <property type="term" value="F:kinase activity"/>
    <property type="evidence" value="ECO:0007669"/>
    <property type="project" value="UniProtKB-KW"/>
</dbReference>
<dbReference type="InterPro" id="IPR051056">
    <property type="entry name" value="Glycosyl_Hydrolase_73"/>
</dbReference>
<dbReference type="Proteomes" id="UP000094764">
    <property type="component" value="Unassembled WGS sequence"/>
</dbReference>
<accession>A0A1E5H3S3</accession>
<evidence type="ECO:0000259" key="4">
    <source>
        <dbReference type="SMART" id="SM00047"/>
    </source>
</evidence>
<evidence type="ECO:0000313" key="6">
    <source>
        <dbReference type="Proteomes" id="UP000094764"/>
    </source>
</evidence>
<gene>
    <name evidence="5" type="ORF">BCR23_02375</name>
</gene>
<evidence type="ECO:0000313" key="5">
    <source>
        <dbReference type="EMBL" id="OEG19556.1"/>
    </source>
</evidence>
<sequence>MNQVVLKKQNIFPILLILLLSVASILLILNKEEAPIQDETIAYQQNFIDDIAAEAKLLQKQTNLFASITIAQAILESDWGRSDLAVEAKNLFGIKGAYNEQSSIMPTDEFIDGERITIDDSFKKYNTIQESMIDHIEFLKGGTYEAIKTSKNYQEAAVALQNGGYATDPDYAEKLIELIEEFKLNRYDK</sequence>
<dbReference type="Pfam" id="PF01832">
    <property type="entry name" value="Glucosaminidase"/>
    <property type="match status" value="1"/>
</dbReference>
<keyword evidence="5" id="KW-0808">Transferase</keyword>
<organism evidence="5 6">
    <name type="scientific">Enterococcus quebecensis</name>
    <dbReference type="NCBI Taxonomy" id="903983"/>
    <lineage>
        <taxon>Bacteria</taxon>
        <taxon>Bacillati</taxon>
        <taxon>Bacillota</taxon>
        <taxon>Bacilli</taxon>
        <taxon>Lactobacillales</taxon>
        <taxon>Enterococcaceae</taxon>
        <taxon>Enterococcus</taxon>
    </lineage>
</organism>
<evidence type="ECO:0000256" key="1">
    <source>
        <dbReference type="ARBA" id="ARBA00010266"/>
    </source>
</evidence>
<dbReference type="Gene3D" id="1.10.530.10">
    <property type="match status" value="1"/>
</dbReference>
<dbReference type="SMART" id="SM00047">
    <property type="entry name" value="LYZ2"/>
    <property type="match status" value="1"/>
</dbReference>
<dbReference type="Gene3D" id="4.10.80.30">
    <property type="entry name" value="DNA polymerase, domain 6"/>
    <property type="match status" value="1"/>
</dbReference>
<dbReference type="InterPro" id="IPR002901">
    <property type="entry name" value="MGlyc_endo_b_GlcNAc-like_dom"/>
</dbReference>
<dbReference type="PANTHER" id="PTHR33308">
    <property type="entry name" value="PEPTIDOGLYCAN HYDROLASE FLGJ"/>
    <property type="match status" value="1"/>
</dbReference>
<keyword evidence="3" id="KW-0472">Membrane</keyword>
<evidence type="ECO:0000256" key="3">
    <source>
        <dbReference type="SAM" id="Phobius"/>
    </source>
</evidence>
<dbReference type="EMBL" id="MIKB01000001">
    <property type="protein sequence ID" value="OEG19556.1"/>
    <property type="molecule type" value="Genomic_DNA"/>
</dbReference>
<feature type="domain" description="Mannosyl-glycoprotein endo-beta-N-acetylglucosamidase-like" evidence="4">
    <location>
        <begin position="38"/>
        <end position="188"/>
    </location>
</feature>
<dbReference type="PANTHER" id="PTHR33308:SF9">
    <property type="entry name" value="PEPTIDOGLYCAN HYDROLASE FLGJ"/>
    <property type="match status" value="1"/>
</dbReference>
<dbReference type="RefSeq" id="WP_069633894.1">
    <property type="nucleotide sequence ID" value="NZ_JXKZ01000003.1"/>
</dbReference>
<protein>
    <submittedName>
        <fullName evidence="5">Histidine kinase</fullName>
    </submittedName>
</protein>